<accession>A0A1B6KSD8</accession>
<gene>
    <name evidence="1" type="ORF">g.12958</name>
</gene>
<evidence type="ECO:0000313" key="1">
    <source>
        <dbReference type="EMBL" id="JAT14366.1"/>
    </source>
</evidence>
<proteinExistence type="predicted"/>
<name>A0A1B6KSD8_9HEMI</name>
<organism evidence="1">
    <name type="scientific">Graphocephala atropunctata</name>
    <dbReference type="NCBI Taxonomy" id="36148"/>
    <lineage>
        <taxon>Eukaryota</taxon>
        <taxon>Metazoa</taxon>
        <taxon>Ecdysozoa</taxon>
        <taxon>Arthropoda</taxon>
        <taxon>Hexapoda</taxon>
        <taxon>Insecta</taxon>
        <taxon>Pterygota</taxon>
        <taxon>Neoptera</taxon>
        <taxon>Paraneoptera</taxon>
        <taxon>Hemiptera</taxon>
        <taxon>Auchenorrhyncha</taxon>
        <taxon>Membracoidea</taxon>
        <taxon>Cicadellidae</taxon>
        <taxon>Cicadellinae</taxon>
        <taxon>Cicadellini</taxon>
        <taxon>Graphocephala</taxon>
    </lineage>
</organism>
<protein>
    <submittedName>
        <fullName evidence="1">Uncharacterized protein</fullName>
    </submittedName>
</protein>
<sequence length="162" mass="17834">MMAEFEQTDVLKVGSYLGGESHPSQKSLHVDSGDGKILHLSPLGNVSAVLAEDSEIMDLVEADVFQRCHLTHRSPVSSETSTLPTEIELDNIHDAVGAGDLLLGMILDESRETSEAEAQPDNLSIDLDLSRLVVPDAVPSKYRKLLQREKKESEGTWIPWKE</sequence>
<dbReference type="EMBL" id="GEBQ01025611">
    <property type="protein sequence ID" value="JAT14366.1"/>
    <property type="molecule type" value="Transcribed_RNA"/>
</dbReference>
<dbReference type="AlphaFoldDB" id="A0A1B6KSD8"/>
<reference evidence="1" key="1">
    <citation type="submission" date="2015-11" db="EMBL/GenBank/DDBJ databases">
        <title>De novo transcriptome assembly of four potential Pierce s Disease insect vectors from Arizona vineyards.</title>
        <authorList>
            <person name="Tassone E.E."/>
        </authorList>
    </citation>
    <scope>NUCLEOTIDE SEQUENCE</scope>
</reference>